<reference evidence="3 4" key="1">
    <citation type="journal article" date="2016" name="Nat. Commun.">
        <title>Thousands of microbial genomes shed light on interconnected biogeochemical processes in an aquifer system.</title>
        <authorList>
            <person name="Anantharaman K."/>
            <person name="Brown C.T."/>
            <person name="Hug L.A."/>
            <person name="Sharon I."/>
            <person name="Castelle C.J."/>
            <person name="Probst A.J."/>
            <person name="Thomas B.C."/>
            <person name="Singh A."/>
            <person name="Wilkins M.J."/>
            <person name="Karaoz U."/>
            <person name="Brodie E.L."/>
            <person name="Williams K.H."/>
            <person name="Hubbard S.S."/>
            <person name="Banfield J.F."/>
        </authorList>
    </citation>
    <scope>NUCLEOTIDE SEQUENCE [LARGE SCALE GENOMIC DNA]</scope>
</reference>
<keyword evidence="2" id="KW-0812">Transmembrane</keyword>
<keyword evidence="2" id="KW-0472">Membrane</keyword>
<name>A0A1F7WP10_9BACT</name>
<evidence type="ECO:0000313" key="4">
    <source>
        <dbReference type="Proteomes" id="UP000177091"/>
    </source>
</evidence>
<feature type="region of interest" description="Disordered" evidence="1">
    <location>
        <begin position="1"/>
        <end position="24"/>
    </location>
</feature>
<gene>
    <name evidence="3" type="ORF">A2112_00895</name>
</gene>
<accession>A0A1F7WP10</accession>
<evidence type="ECO:0000313" key="3">
    <source>
        <dbReference type="EMBL" id="OGM04570.1"/>
    </source>
</evidence>
<dbReference type="Proteomes" id="UP000177091">
    <property type="component" value="Unassembled WGS sequence"/>
</dbReference>
<feature type="compositionally biased region" description="Polar residues" evidence="1">
    <location>
        <begin position="1"/>
        <end position="12"/>
    </location>
</feature>
<dbReference type="AlphaFoldDB" id="A0A1F7WP10"/>
<organism evidence="3 4">
    <name type="scientific">Candidatus Woesebacteria bacterium GWA1_42_12</name>
    <dbReference type="NCBI Taxonomy" id="1802472"/>
    <lineage>
        <taxon>Bacteria</taxon>
        <taxon>Candidatus Woeseibacteriota</taxon>
    </lineage>
</organism>
<dbReference type="EMBL" id="MGFK01000010">
    <property type="protein sequence ID" value="OGM04570.1"/>
    <property type="molecule type" value="Genomic_DNA"/>
</dbReference>
<proteinExistence type="predicted"/>
<evidence type="ECO:0008006" key="5">
    <source>
        <dbReference type="Google" id="ProtNLM"/>
    </source>
</evidence>
<sequence>MENGSQNQSVNPAETPAQPAQHPINNQRGNFPILLGVIMFLVVIAGGVYYLGTQNKTSNTTPTASTPTESVSPSPVSNTGTGTKMNKGTVTVDEASNEKIYTSSVVNFSIRVPKDWEIDDKQGVFISSPGEVVFAPPGTDTYSPFSQKIAVTTSEKGSPRFPYGTESDFKQKLAEPTSTGTGQRLYKIGNIKVDGKDAMQYVSRTLPGDPTETFYAVITWVQHNGLNYYFEFEPDEKETKDNLPTYNKIISTVTFTN</sequence>
<keyword evidence="2" id="KW-1133">Transmembrane helix</keyword>
<protein>
    <recommendedName>
        <fullName evidence="5">PsbP C-terminal domain-containing protein</fullName>
    </recommendedName>
</protein>
<feature type="transmembrane region" description="Helical" evidence="2">
    <location>
        <begin position="31"/>
        <end position="52"/>
    </location>
</feature>
<evidence type="ECO:0000256" key="1">
    <source>
        <dbReference type="SAM" id="MobiDB-lite"/>
    </source>
</evidence>
<feature type="region of interest" description="Disordered" evidence="1">
    <location>
        <begin position="57"/>
        <end position="87"/>
    </location>
</feature>
<comment type="caution">
    <text evidence="3">The sequence shown here is derived from an EMBL/GenBank/DDBJ whole genome shotgun (WGS) entry which is preliminary data.</text>
</comment>
<evidence type="ECO:0000256" key="2">
    <source>
        <dbReference type="SAM" id="Phobius"/>
    </source>
</evidence>